<feature type="region of interest" description="Disordered" evidence="6">
    <location>
        <begin position="393"/>
        <end position="417"/>
    </location>
</feature>
<evidence type="ECO:0000313" key="9">
    <source>
        <dbReference type="EMBL" id="MBB6436135.1"/>
    </source>
</evidence>
<feature type="domain" description="Major facilitator superfamily (MFS) profile" evidence="8">
    <location>
        <begin position="1"/>
        <end position="177"/>
    </location>
</feature>
<dbReference type="PROSITE" id="PS50850">
    <property type="entry name" value="MFS"/>
    <property type="match status" value="1"/>
</dbReference>
<dbReference type="SUPFAM" id="SSF103473">
    <property type="entry name" value="MFS general substrate transporter"/>
    <property type="match status" value="1"/>
</dbReference>
<keyword evidence="3 7" id="KW-0812">Transmembrane</keyword>
<evidence type="ECO:0000256" key="4">
    <source>
        <dbReference type="ARBA" id="ARBA00022989"/>
    </source>
</evidence>
<feature type="transmembrane region" description="Helical" evidence="7">
    <location>
        <begin position="364"/>
        <end position="386"/>
    </location>
</feature>
<feature type="transmembrane region" description="Helical" evidence="7">
    <location>
        <begin position="62"/>
        <end position="81"/>
    </location>
</feature>
<keyword evidence="10" id="KW-1185">Reference proteome</keyword>
<feature type="transmembrane region" description="Helical" evidence="7">
    <location>
        <begin position="335"/>
        <end position="358"/>
    </location>
</feature>
<protein>
    <submittedName>
        <fullName evidence="9">MFS family permease</fullName>
    </submittedName>
</protein>
<evidence type="ECO:0000256" key="3">
    <source>
        <dbReference type="ARBA" id="ARBA00022692"/>
    </source>
</evidence>
<comment type="caution">
    <text evidence="9">The sequence shown here is derived from an EMBL/GenBank/DDBJ whole genome shotgun (WGS) entry which is preliminary data.</text>
</comment>
<dbReference type="Proteomes" id="UP000540423">
    <property type="component" value="Unassembled WGS sequence"/>
</dbReference>
<dbReference type="Pfam" id="PF07690">
    <property type="entry name" value="MFS_1"/>
    <property type="match status" value="1"/>
</dbReference>
<keyword evidence="4 7" id="KW-1133">Transmembrane helix</keyword>
<dbReference type="GO" id="GO:0005886">
    <property type="term" value="C:plasma membrane"/>
    <property type="evidence" value="ECO:0007669"/>
    <property type="project" value="UniProtKB-SubCell"/>
</dbReference>
<evidence type="ECO:0000256" key="5">
    <source>
        <dbReference type="ARBA" id="ARBA00023136"/>
    </source>
</evidence>
<keyword evidence="5 7" id="KW-0472">Membrane</keyword>
<organism evidence="9 10">
    <name type="scientific">Streptomyces candidus</name>
    <dbReference type="NCBI Taxonomy" id="67283"/>
    <lineage>
        <taxon>Bacteria</taxon>
        <taxon>Bacillati</taxon>
        <taxon>Actinomycetota</taxon>
        <taxon>Actinomycetes</taxon>
        <taxon>Kitasatosporales</taxon>
        <taxon>Streptomycetaceae</taxon>
        <taxon>Streptomyces</taxon>
    </lineage>
</organism>
<evidence type="ECO:0000256" key="1">
    <source>
        <dbReference type="ARBA" id="ARBA00004651"/>
    </source>
</evidence>
<feature type="transmembrane region" description="Helical" evidence="7">
    <location>
        <begin position="36"/>
        <end position="55"/>
    </location>
</feature>
<dbReference type="InterPro" id="IPR011701">
    <property type="entry name" value="MFS"/>
</dbReference>
<dbReference type="InterPro" id="IPR020846">
    <property type="entry name" value="MFS_dom"/>
</dbReference>
<dbReference type="InterPro" id="IPR036259">
    <property type="entry name" value="MFS_trans_sf"/>
</dbReference>
<feature type="transmembrane region" description="Helical" evidence="7">
    <location>
        <begin position="128"/>
        <end position="147"/>
    </location>
</feature>
<feature type="transmembrane region" description="Helical" evidence="7">
    <location>
        <begin position="12"/>
        <end position="30"/>
    </location>
</feature>
<feature type="transmembrane region" description="Helical" evidence="7">
    <location>
        <begin position="202"/>
        <end position="224"/>
    </location>
</feature>
<accession>A0A7X0HEH2</accession>
<dbReference type="AlphaFoldDB" id="A0A7X0HEH2"/>
<evidence type="ECO:0000259" key="8">
    <source>
        <dbReference type="PROSITE" id="PS50850"/>
    </source>
</evidence>
<keyword evidence="2" id="KW-1003">Cell membrane</keyword>
<feature type="transmembrane region" description="Helical" evidence="7">
    <location>
        <begin position="153"/>
        <end position="172"/>
    </location>
</feature>
<name>A0A7X0HEH2_9ACTN</name>
<evidence type="ECO:0000256" key="2">
    <source>
        <dbReference type="ARBA" id="ARBA00022475"/>
    </source>
</evidence>
<dbReference type="PANTHER" id="PTHR23513">
    <property type="entry name" value="INTEGRAL MEMBRANE EFFLUX PROTEIN-RELATED"/>
    <property type="match status" value="1"/>
</dbReference>
<dbReference type="GO" id="GO:0022857">
    <property type="term" value="F:transmembrane transporter activity"/>
    <property type="evidence" value="ECO:0007669"/>
    <property type="project" value="InterPro"/>
</dbReference>
<feature type="transmembrane region" description="Helical" evidence="7">
    <location>
        <begin position="87"/>
        <end position="107"/>
    </location>
</feature>
<dbReference type="EMBL" id="JACHEM010000005">
    <property type="protein sequence ID" value="MBB6436135.1"/>
    <property type="molecule type" value="Genomic_DNA"/>
</dbReference>
<feature type="transmembrane region" description="Helical" evidence="7">
    <location>
        <begin position="244"/>
        <end position="265"/>
    </location>
</feature>
<dbReference type="PANTHER" id="PTHR23513:SF11">
    <property type="entry name" value="STAPHYLOFERRIN A TRANSPORTER"/>
    <property type="match status" value="1"/>
</dbReference>
<dbReference type="Gene3D" id="1.20.1250.20">
    <property type="entry name" value="MFS general substrate transporter like domains"/>
    <property type="match status" value="1"/>
</dbReference>
<feature type="transmembrane region" description="Helical" evidence="7">
    <location>
        <begin position="302"/>
        <end position="323"/>
    </location>
</feature>
<sequence length="417" mass="42871">MCAYAVSGYGNYLNLIALSLFSYEVTGSAFGVGMLLALRLFAGSLAGLAAGALLARTSRRPVMIGADVAQAAVMAVLALCAFSTPAWLLGCAAVVLGAGNVFFTVALRSAVPAMVGQESRTRANGLLVTARSIATVLGFASAAPVIAAGGFATAFAVNAVSFVVSAVALLVLRPRTDGDHGDDVQESAERERDDRGSRRWRAMAGLPALLLGMIMLRGVDALASSSHNVALPLVAHSTAPSEPAVFMTKFWVAWAVGTLTAHFVLRRSRHGSAWGERAFAVGTFAMSLAFLAAFAAPAAPTLMLAAAAAGFADGWTEIVYTSRLQTAPDRQRSRLFGLSATAETAGFALGAVLAAAALEALPALTVVGAFHGAAMCGSLVLLLFTLRRPSRARPPFTSEEEGDTHGTRTGTGALPGA</sequence>
<evidence type="ECO:0000256" key="7">
    <source>
        <dbReference type="SAM" id="Phobius"/>
    </source>
</evidence>
<evidence type="ECO:0000313" key="10">
    <source>
        <dbReference type="Proteomes" id="UP000540423"/>
    </source>
</evidence>
<evidence type="ECO:0000256" key="6">
    <source>
        <dbReference type="SAM" id="MobiDB-lite"/>
    </source>
</evidence>
<comment type="subcellular location">
    <subcellularLocation>
        <location evidence="1">Cell membrane</location>
        <topology evidence="1">Multi-pass membrane protein</topology>
    </subcellularLocation>
</comment>
<reference evidence="9 10" key="1">
    <citation type="submission" date="2020-08" db="EMBL/GenBank/DDBJ databases">
        <title>Genomic Encyclopedia of Type Strains, Phase IV (KMG-IV): sequencing the most valuable type-strain genomes for metagenomic binning, comparative biology and taxonomic classification.</title>
        <authorList>
            <person name="Goeker M."/>
        </authorList>
    </citation>
    <scope>NUCLEOTIDE SEQUENCE [LARGE SCALE GENOMIC DNA]</scope>
    <source>
        <strain evidence="9 10">DSM 40141</strain>
    </source>
</reference>
<proteinExistence type="predicted"/>
<feature type="transmembrane region" description="Helical" evidence="7">
    <location>
        <begin position="277"/>
        <end position="296"/>
    </location>
</feature>
<gene>
    <name evidence="9" type="ORF">HNQ79_002598</name>
</gene>